<dbReference type="InterPro" id="IPR036514">
    <property type="entry name" value="SGNH_hydro_sf"/>
</dbReference>
<evidence type="ECO:0000313" key="2">
    <source>
        <dbReference type="Proteomes" id="UP000001072"/>
    </source>
</evidence>
<dbReference type="GeneID" id="18921525"/>
<organism evidence="2">
    <name type="scientific">Melampsora larici-populina (strain 98AG31 / pathotype 3-4-7)</name>
    <name type="common">Poplar leaf rust fungus</name>
    <dbReference type="NCBI Taxonomy" id="747676"/>
    <lineage>
        <taxon>Eukaryota</taxon>
        <taxon>Fungi</taxon>
        <taxon>Dikarya</taxon>
        <taxon>Basidiomycota</taxon>
        <taxon>Pucciniomycotina</taxon>
        <taxon>Pucciniomycetes</taxon>
        <taxon>Pucciniales</taxon>
        <taxon>Melampsoraceae</taxon>
        <taxon>Melampsora</taxon>
    </lineage>
</organism>
<evidence type="ECO:0000313" key="1">
    <source>
        <dbReference type="EMBL" id="EGG12270.1"/>
    </source>
</evidence>
<dbReference type="STRING" id="747676.F4R5F3"/>
<protein>
    <recommendedName>
        <fullName evidence="3">Carbohydrate esterase family 16 protein</fullName>
    </recommendedName>
</protein>
<dbReference type="EMBL" id="GL883091">
    <property type="protein sequence ID" value="EGG12270.1"/>
    <property type="molecule type" value="Genomic_DNA"/>
</dbReference>
<gene>
    <name evidence="1" type="ORF">MELLADRAFT_101940</name>
</gene>
<evidence type="ECO:0008006" key="3">
    <source>
        <dbReference type="Google" id="ProtNLM"/>
    </source>
</evidence>
<dbReference type="RefSeq" id="XP_007404645.1">
    <property type="nucleotide sequence ID" value="XM_007404583.1"/>
</dbReference>
<reference evidence="2" key="1">
    <citation type="journal article" date="2011" name="Proc. Natl. Acad. Sci. U.S.A.">
        <title>Obligate biotrophy features unraveled by the genomic analysis of rust fungi.</title>
        <authorList>
            <person name="Duplessis S."/>
            <person name="Cuomo C.A."/>
            <person name="Lin Y.-C."/>
            <person name="Aerts A."/>
            <person name="Tisserant E."/>
            <person name="Veneault-Fourrey C."/>
            <person name="Joly D.L."/>
            <person name="Hacquard S."/>
            <person name="Amselem J."/>
            <person name="Cantarel B.L."/>
            <person name="Chiu R."/>
            <person name="Coutinho P.M."/>
            <person name="Feau N."/>
            <person name="Field M."/>
            <person name="Frey P."/>
            <person name="Gelhaye E."/>
            <person name="Goldberg J."/>
            <person name="Grabherr M.G."/>
            <person name="Kodira C.D."/>
            <person name="Kohler A."/>
            <person name="Kuees U."/>
            <person name="Lindquist E.A."/>
            <person name="Lucas S.M."/>
            <person name="Mago R."/>
            <person name="Mauceli E."/>
            <person name="Morin E."/>
            <person name="Murat C."/>
            <person name="Pangilinan J.L."/>
            <person name="Park R."/>
            <person name="Pearson M."/>
            <person name="Quesneville H."/>
            <person name="Rouhier N."/>
            <person name="Sakthikumar S."/>
            <person name="Salamov A.A."/>
            <person name="Schmutz J."/>
            <person name="Selles B."/>
            <person name="Shapiro H."/>
            <person name="Tanguay P."/>
            <person name="Tuskan G.A."/>
            <person name="Henrissat B."/>
            <person name="Van de Peer Y."/>
            <person name="Rouze P."/>
            <person name="Ellis J.G."/>
            <person name="Dodds P.N."/>
            <person name="Schein J.E."/>
            <person name="Zhong S."/>
            <person name="Hamelin R.C."/>
            <person name="Grigoriev I.V."/>
            <person name="Szabo L.J."/>
            <person name="Martin F."/>
        </authorList>
    </citation>
    <scope>NUCLEOTIDE SEQUENCE [LARGE SCALE GENOMIC DNA]</scope>
    <source>
        <strain evidence="2">98AG31 / pathotype 3-4-7</strain>
    </source>
</reference>
<proteinExistence type="predicted"/>
<sequence>MTFSIHRAGAYADNNVGNSASSRIRDTRTQIAKYTQDLTGKKIAVGPGSLLYFHWVGVEAILDIWATAAGFRPSGDQDLPSTGGDSPSDQGNKLIDQQVAAVRSQIEQMTKNAAIQMYSSAIILMTIPPLEGSPRVVTQIKAWSDKNKLSASLYRDIIQRLVRRYNQGLNAIADSFKADNSTNVDFIKVFDTAPTWNRILEAPAKYGLVNVTDAVDLAGNPNQYFYVDSLYPSSTVQAVLGDNVAQFVKSIKV</sequence>
<dbReference type="Proteomes" id="UP000001072">
    <property type="component" value="Unassembled WGS sequence"/>
</dbReference>
<dbReference type="KEGG" id="mlr:MELLADRAFT_101940"/>
<name>F4R5F3_MELLP</name>
<accession>F4R5F3</accession>
<dbReference type="InParanoid" id="F4R5F3"/>
<dbReference type="HOGENOM" id="CLU_058091_1_0_1"/>
<dbReference type="Gene3D" id="3.40.50.1110">
    <property type="entry name" value="SGNH hydrolase"/>
    <property type="match status" value="1"/>
</dbReference>
<dbReference type="OrthoDB" id="1600564at2759"/>
<dbReference type="VEuPathDB" id="FungiDB:MELLADRAFT_101940"/>
<dbReference type="AlphaFoldDB" id="F4R5F3"/>
<keyword evidence="2" id="KW-1185">Reference proteome</keyword>